<comment type="function">
    <text evidence="16">Component of the acetyl coenzyme A carboxylase (ACC) complex. First, biotin carboxylase catalyzes the carboxylation of biotin on its carrier protein (BCCP) and then the CO(2) group is transferred by the carboxyltransferase to acetyl-CoA to form malonyl-CoA.</text>
</comment>
<dbReference type="GO" id="GO:0008270">
    <property type="term" value="F:zinc ion binding"/>
    <property type="evidence" value="ECO:0007669"/>
    <property type="project" value="UniProtKB-UniRule"/>
</dbReference>
<keyword evidence="8 16" id="KW-0808">Transferase</keyword>
<feature type="compositionally biased region" description="Basic and acidic residues" evidence="18">
    <location>
        <begin position="563"/>
        <end position="583"/>
    </location>
</feature>
<dbReference type="HAMAP" id="MF_01395">
    <property type="entry name" value="AcetylCoA_CT_beta"/>
    <property type="match status" value="1"/>
</dbReference>
<evidence type="ECO:0000256" key="8">
    <source>
        <dbReference type="ARBA" id="ARBA00022679"/>
    </source>
</evidence>
<dbReference type="UniPathway" id="UPA00655">
    <property type="reaction ID" value="UER00711"/>
</dbReference>
<comment type="similarity">
    <text evidence="3">In the C-terminal section; belongs to the AccA family.</text>
</comment>
<evidence type="ECO:0000256" key="13">
    <source>
        <dbReference type="ARBA" id="ARBA00023160"/>
    </source>
</evidence>
<evidence type="ECO:0000313" key="21">
    <source>
        <dbReference type="EMBL" id="TMJ08761.1"/>
    </source>
</evidence>
<dbReference type="Pfam" id="PF01039">
    <property type="entry name" value="Carboxyl_trans"/>
    <property type="match status" value="1"/>
</dbReference>
<feature type="binding site" evidence="17">
    <location>
        <position position="9"/>
    </location>
    <ligand>
        <name>Zn(2+)</name>
        <dbReference type="ChEBI" id="CHEBI:29105"/>
    </ligand>
</feature>
<comment type="subcellular location">
    <subcellularLocation>
        <location evidence="1 16">Cytoplasm</location>
    </subcellularLocation>
</comment>
<comment type="pathway">
    <text evidence="2 16">Lipid metabolism; malonyl-CoA biosynthesis; malonyl-CoA from acetyl-CoA: step 1/1.</text>
</comment>
<feature type="region of interest" description="Disordered" evidence="18">
    <location>
        <begin position="563"/>
        <end position="594"/>
    </location>
</feature>
<comment type="similarity">
    <text evidence="4">In the N-terminal section; belongs to the AccD/PCCB family.</text>
</comment>
<dbReference type="NCBIfam" id="NF004344">
    <property type="entry name" value="PRK05724.1"/>
    <property type="match status" value="1"/>
</dbReference>
<evidence type="ECO:0000256" key="15">
    <source>
        <dbReference type="ARBA" id="ARBA00049152"/>
    </source>
</evidence>
<feature type="region of interest" description="Disordered" evidence="18">
    <location>
        <begin position="263"/>
        <end position="285"/>
    </location>
</feature>
<dbReference type="NCBIfam" id="TIGR00513">
    <property type="entry name" value="accA"/>
    <property type="match status" value="1"/>
</dbReference>
<evidence type="ECO:0000256" key="14">
    <source>
        <dbReference type="ARBA" id="ARBA00025280"/>
    </source>
</evidence>
<organism evidence="21 22">
    <name type="scientific">Candidatus Segetimicrobium genomatis</name>
    <dbReference type="NCBI Taxonomy" id="2569760"/>
    <lineage>
        <taxon>Bacteria</taxon>
        <taxon>Bacillati</taxon>
        <taxon>Candidatus Sysuimicrobiota</taxon>
        <taxon>Candidatus Sysuimicrobiia</taxon>
        <taxon>Candidatus Sysuimicrobiales</taxon>
        <taxon>Candidatus Segetimicrobiaceae</taxon>
        <taxon>Candidatus Segetimicrobium</taxon>
    </lineage>
</organism>
<feature type="binding site" evidence="17">
    <location>
        <position position="6"/>
    </location>
    <ligand>
        <name>Zn(2+)</name>
        <dbReference type="ChEBI" id="CHEBI:29105"/>
    </ligand>
</feature>
<protein>
    <recommendedName>
        <fullName evidence="16 17">Multifunctional fusion protein</fullName>
    </recommendedName>
    <domain>
        <recommendedName>
            <fullName evidence="16">Acetyl-coenzyme A carboxylase carboxyl transferase subunit alpha</fullName>
            <shortName evidence="16">ACCase subunit alpha</shortName>
            <shortName evidence="16">Acetyl-CoA carboxylase carboxyltransferase subunit alpha</shortName>
            <ecNumber evidence="16">2.1.3.15</ecNumber>
        </recommendedName>
    </domain>
    <domain>
        <recommendedName>
            <fullName evidence="17">Acetyl-coenzyme A carboxylase carboxyl transferase subunit beta</fullName>
            <shortName evidence="17">ACCase subunit beta</shortName>
            <shortName evidence="17">Acetyl-CoA carboxylase carboxyltransferase subunit beta</shortName>
        </recommendedName>
    </domain>
</protein>
<evidence type="ECO:0000256" key="1">
    <source>
        <dbReference type="ARBA" id="ARBA00004496"/>
    </source>
</evidence>
<feature type="binding site" evidence="17">
    <location>
        <position position="28"/>
    </location>
    <ligand>
        <name>Zn(2+)</name>
        <dbReference type="ChEBI" id="CHEBI:29105"/>
    </ligand>
</feature>
<comment type="similarity">
    <text evidence="16">Belongs to the AccA family.</text>
</comment>
<keyword evidence="12 16" id="KW-0443">Lipid metabolism</keyword>
<evidence type="ECO:0000256" key="16">
    <source>
        <dbReference type="HAMAP-Rule" id="MF_00823"/>
    </source>
</evidence>
<dbReference type="GO" id="GO:0005524">
    <property type="term" value="F:ATP binding"/>
    <property type="evidence" value="ECO:0007669"/>
    <property type="project" value="UniProtKB-KW"/>
</dbReference>
<keyword evidence="9 16" id="KW-0547">Nucleotide-binding</keyword>
<dbReference type="GO" id="GO:2001295">
    <property type="term" value="P:malonyl-CoA biosynthetic process"/>
    <property type="evidence" value="ECO:0007669"/>
    <property type="project" value="UniProtKB-UniRule"/>
</dbReference>
<evidence type="ECO:0000256" key="10">
    <source>
        <dbReference type="ARBA" id="ARBA00022832"/>
    </source>
</evidence>
<feature type="domain" description="CoA carboxyltransferase C-terminal" evidence="20">
    <location>
        <begin position="255"/>
        <end position="521"/>
    </location>
</feature>
<dbReference type="PANTHER" id="PTHR42853:SF3">
    <property type="entry name" value="ACETYL-COENZYME A CARBOXYLASE CARBOXYL TRANSFERASE SUBUNIT ALPHA, CHLOROPLASTIC"/>
    <property type="match status" value="1"/>
</dbReference>
<dbReference type="GO" id="GO:0009317">
    <property type="term" value="C:acetyl-CoA carboxylase complex"/>
    <property type="evidence" value="ECO:0007669"/>
    <property type="project" value="InterPro"/>
</dbReference>
<feature type="zinc finger region" description="C4-type" evidence="17">
    <location>
        <begin position="6"/>
        <end position="28"/>
    </location>
</feature>
<evidence type="ECO:0000259" key="20">
    <source>
        <dbReference type="PROSITE" id="PS50989"/>
    </source>
</evidence>
<dbReference type="EMBL" id="VBAI01000181">
    <property type="protein sequence ID" value="TMJ08761.1"/>
    <property type="molecule type" value="Genomic_DNA"/>
</dbReference>
<evidence type="ECO:0000256" key="2">
    <source>
        <dbReference type="ARBA" id="ARBA00004956"/>
    </source>
</evidence>
<evidence type="ECO:0000256" key="9">
    <source>
        <dbReference type="ARBA" id="ARBA00022741"/>
    </source>
</evidence>
<comment type="function">
    <text evidence="14 17">Component of the acetyl coenzyme A carboxylase (ACC) complex. Biotin carboxylase (BC) catalyzes the carboxylation of biotin on its carrier protein (BCCP) and then the CO(2) group is transferred by the transcarboxylase to acetyl-CoA to form malonyl-CoA.</text>
</comment>
<dbReference type="GO" id="GO:0006633">
    <property type="term" value="P:fatty acid biosynthetic process"/>
    <property type="evidence" value="ECO:0007669"/>
    <property type="project" value="UniProtKB-KW"/>
</dbReference>
<evidence type="ECO:0000256" key="7">
    <source>
        <dbReference type="ARBA" id="ARBA00022516"/>
    </source>
</evidence>
<keyword evidence="11 16" id="KW-0067">ATP-binding</keyword>
<evidence type="ECO:0000256" key="12">
    <source>
        <dbReference type="ARBA" id="ARBA00023098"/>
    </source>
</evidence>
<dbReference type="InterPro" id="IPR011763">
    <property type="entry name" value="COA_CT_C"/>
</dbReference>
<evidence type="ECO:0000256" key="18">
    <source>
        <dbReference type="SAM" id="MobiDB-lite"/>
    </source>
</evidence>
<sequence>MTTTVCPNCKAELSPQTLSVSLYICPRCGTYLQMPARERIAMLADPRTFKELDRGLVSVDPLRFTDQRSYRDRLVEARRRTGLREAVVIGEARLEGNPVVLVVFDFDFMGGTMGSVVGEKVADAFEHAARRRWPVLSAVASGGARMQEGMLSLMQMAKTAAARAAHDRAGLAHIVVLTDPTFGGVAASFASLGDILIAEPGAEIGFVGPRVIDMTLHEPQPPDSHRAESLFRAGMVDLVIGRPQLRATVAFLVGHLSRPSARRRRLGSRRAGGIRQTPVSSPPAPWDTVQLARHAGRPTSLDYITRLFTRLVELHGDRQFGDDPAIVGVLGELRGRTVVVVGQERGRTDEEQAQRRHGRPFPEGYRKALRLMQLAAKFGLPVVTLIDTPGAYPGYQAEQRGIAPALAHNLQAMVSLPTPIVSVVIGEGGSGGALALGVADRVLMLQHAIYSVISPEGAAAILFRDAARAQQVAEALKITADDLLRLGVIDGIVTEPEGGAHVDADLAARRLGDALDATLRDLAGTGITALLRHRYEKYRHIGKVGVYWRQVVRREMQELLDKLEQHLPRHEPEATRQAKDDARRRRKDLTTPST</sequence>
<dbReference type="InterPro" id="IPR011762">
    <property type="entry name" value="COA_CT_N"/>
</dbReference>
<dbReference type="GO" id="GO:0016743">
    <property type="term" value="F:carboxyl- or carbamoyltransferase activity"/>
    <property type="evidence" value="ECO:0007669"/>
    <property type="project" value="UniProtKB-UniRule"/>
</dbReference>
<comment type="similarity">
    <text evidence="17">Belongs to the AccD/PCCB family.</text>
</comment>
<evidence type="ECO:0000256" key="17">
    <source>
        <dbReference type="HAMAP-Rule" id="MF_01395"/>
    </source>
</evidence>
<comment type="cofactor">
    <cofactor evidence="17">
        <name>Zn(2+)</name>
        <dbReference type="ChEBI" id="CHEBI:29105"/>
    </cofactor>
    <text evidence="17">Binds 1 zinc ion per subunit.</text>
</comment>
<proteinExistence type="inferred from homology"/>
<evidence type="ECO:0000313" key="22">
    <source>
        <dbReference type="Proteomes" id="UP000315217"/>
    </source>
</evidence>
<keyword evidence="21" id="KW-0436">Ligase</keyword>
<dbReference type="Gene3D" id="3.90.226.10">
    <property type="entry name" value="2-enoyl-CoA Hydratase, Chain A, domain 1"/>
    <property type="match status" value="2"/>
</dbReference>
<keyword evidence="7 16" id="KW-0444">Lipid biosynthesis</keyword>
<comment type="caution">
    <text evidence="21">The sequence shown here is derived from an EMBL/GenBank/DDBJ whole genome shotgun (WGS) entry which is preliminary data.</text>
</comment>
<dbReference type="InterPro" id="IPR029045">
    <property type="entry name" value="ClpP/crotonase-like_dom_sf"/>
</dbReference>
<feature type="domain" description="CoA carboxyltransferase N-terminal" evidence="19">
    <location>
        <begin position="2"/>
        <end position="271"/>
    </location>
</feature>
<dbReference type="Pfam" id="PF03255">
    <property type="entry name" value="ACCA"/>
    <property type="match status" value="1"/>
</dbReference>
<evidence type="ECO:0000256" key="4">
    <source>
        <dbReference type="ARBA" id="ARBA00010284"/>
    </source>
</evidence>
<name>A0A537LL85_9BACT</name>
<accession>A0A537LL85</accession>
<reference evidence="21 22" key="1">
    <citation type="journal article" date="2019" name="Nat. Microbiol.">
        <title>Mediterranean grassland soil C-N compound turnover is dependent on rainfall and depth, and is mediated by genomically divergent microorganisms.</title>
        <authorList>
            <person name="Diamond S."/>
            <person name="Andeer P.F."/>
            <person name="Li Z."/>
            <person name="Crits-Christoph A."/>
            <person name="Burstein D."/>
            <person name="Anantharaman K."/>
            <person name="Lane K.R."/>
            <person name="Thomas B.C."/>
            <person name="Pan C."/>
            <person name="Northen T.R."/>
            <person name="Banfield J.F."/>
        </authorList>
    </citation>
    <scope>NUCLEOTIDE SEQUENCE [LARGE SCALE GENOMIC DNA]</scope>
    <source>
        <strain evidence="21">NP_1</strain>
    </source>
</reference>
<evidence type="ECO:0000256" key="3">
    <source>
        <dbReference type="ARBA" id="ARBA00006276"/>
    </source>
</evidence>
<comment type="catalytic activity">
    <reaction evidence="15 16">
        <text>N(6)-carboxybiotinyl-L-lysyl-[protein] + acetyl-CoA = N(6)-biotinyl-L-lysyl-[protein] + malonyl-CoA</text>
        <dbReference type="Rhea" id="RHEA:54728"/>
        <dbReference type="Rhea" id="RHEA-COMP:10505"/>
        <dbReference type="Rhea" id="RHEA-COMP:10506"/>
        <dbReference type="ChEBI" id="CHEBI:57288"/>
        <dbReference type="ChEBI" id="CHEBI:57384"/>
        <dbReference type="ChEBI" id="CHEBI:83144"/>
        <dbReference type="ChEBI" id="CHEBI:83145"/>
        <dbReference type="EC" id="2.1.3.15"/>
    </reaction>
</comment>
<keyword evidence="13 16" id="KW-0275">Fatty acid biosynthesis</keyword>
<dbReference type="NCBIfam" id="NF041504">
    <property type="entry name" value="AccA_sub"/>
    <property type="match status" value="1"/>
</dbReference>
<comment type="subunit">
    <text evidence="5">Acetyl-CoA carboxylase is a heterotetramer composed of biotin carboxyl carrier protein (AccB), biotin carboxylase (AccC) and two subunits of ACCase subunit beta/alpha.</text>
</comment>
<dbReference type="Proteomes" id="UP000315217">
    <property type="component" value="Unassembled WGS sequence"/>
</dbReference>
<dbReference type="AlphaFoldDB" id="A0A537LL85"/>
<comment type="subunit">
    <text evidence="16">Acetyl-CoA carboxylase is a heterohexamer composed of biotin carboxyl carrier protein (AccB), biotin carboxylase (AccC) and two subunits each of ACCase subunit alpha (AccA) and ACCase subunit beta (AccD).</text>
</comment>
<dbReference type="InterPro" id="IPR001095">
    <property type="entry name" value="Acetyl_CoA_COase_a_su"/>
</dbReference>
<dbReference type="EC" id="2.1.3.15" evidence="16"/>
<gene>
    <name evidence="17" type="primary">accD</name>
    <name evidence="16" type="synonym">accA</name>
    <name evidence="21" type="ORF">E6G98_11355</name>
</gene>
<evidence type="ECO:0000256" key="11">
    <source>
        <dbReference type="ARBA" id="ARBA00022840"/>
    </source>
</evidence>
<feature type="binding site" evidence="17">
    <location>
        <position position="25"/>
    </location>
    <ligand>
        <name>Zn(2+)</name>
        <dbReference type="ChEBI" id="CHEBI:29105"/>
    </ligand>
</feature>
<dbReference type="PROSITE" id="PS50989">
    <property type="entry name" value="COA_CT_CTER"/>
    <property type="match status" value="1"/>
</dbReference>
<evidence type="ECO:0000256" key="5">
    <source>
        <dbReference type="ARBA" id="ARBA00011664"/>
    </source>
</evidence>
<dbReference type="HAMAP" id="MF_00823">
    <property type="entry name" value="AcetylCoA_CT_alpha"/>
    <property type="match status" value="1"/>
</dbReference>
<dbReference type="SUPFAM" id="SSF52096">
    <property type="entry name" value="ClpP/crotonase"/>
    <property type="match status" value="2"/>
</dbReference>
<keyword evidence="17" id="KW-0479">Metal-binding</keyword>
<dbReference type="InterPro" id="IPR000438">
    <property type="entry name" value="Acetyl_CoA_COase_Trfase_b_su"/>
</dbReference>
<keyword evidence="17" id="KW-0863">Zinc-finger</keyword>
<keyword evidence="6 16" id="KW-0963">Cytoplasm</keyword>
<dbReference type="PRINTS" id="PR01070">
    <property type="entry name" value="ACCCTRFRASEB"/>
</dbReference>
<dbReference type="PROSITE" id="PS50980">
    <property type="entry name" value="COA_CT_NTER"/>
    <property type="match status" value="1"/>
</dbReference>
<dbReference type="PANTHER" id="PTHR42853">
    <property type="entry name" value="ACETYL-COENZYME A CARBOXYLASE CARBOXYL TRANSFERASE SUBUNIT ALPHA"/>
    <property type="match status" value="1"/>
</dbReference>
<dbReference type="InterPro" id="IPR034733">
    <property type="entry name" value="AcCoA_carboxyl_beta"/>
</dbReference>
<dbReference type="GO" id="GO:0003989">
    <property type="term" value="F:acetyl-CoA carboxylase activity"/>
    <property type="evidence" value="ECO:0007669"/>
    <property type="project" value="InterPro"/>
</dbReference>
<keyword evidence="10 16" id="KW-0276">Fatty acid metabolism</keyword>
<keyword evidence="17" id="KW-0862">Zinc</keyword>
<evidence type="ECO:0000256" key="6">
    <source>
        <dbReference type="ARBA" id="ARBA00022490"/>
    </source>
</evidence>
<evidence type="ECO:0000259" key="19">
    <source>
        <dbReference type="PROSITE" id="PS50980"/>
    </source>
</evidence>